<name>A0ABM8IQ84_9FIRM</name>
<accession>A0ABM8IQ84</accession>
<gene>
    <name evidence="1" type="ORF">T23_21020</name>
</gene>
<proteinExistence type="predicted"/>
<keyword evidence="2" id="KW-1185">Reference proteome</keyword>
<protein>
    <recommendedName>
        <fullName evidence="3">Deacetylase PdaC domain-containing protein</fullName>
    </recommendedName>
</protein>
<organism evidence="1 2">
    <name type="scientific">Turicibacter faecis</name>
    <dbReference type="NCBI Taxonomy" id="2963365"/>
    <lineage>
        <taxon>Bacteria</taxon>
        <taxon>Bacillati</taxon>
        <taxon>Bacillota</taxon>
        <taxon>Erysipelotrichia</taxon>
        <taxon>Erysipelotrichales</taxon>
        <taxon>Turicibacteraceae</taxon>
        <taxon>Turicibacter</taxon>
    </lineage>
</organism>
<dbReference type="Proteomes" id="UP001432099">
    <property type="component" value="Chromosome"/>
</dbReference>
<evidence type="ECO:0008006" key="3">
    <source>
        <dbReference type="Google" id="ProtNLM"/>
    </source>
</evidence>
<reference evidence="1" key="1">
    <citation type="journal article" date="2024" name="Int. J. Syst. Evol. Microbiol.">
        <title>Turicibacter faecis sp. nov., isolated from faeces of heart failure mouse model.</title>
        <authorList>
            <person name="Imamura Y."/>
            <person name="Motooka D."/>
            <person name="Nakajima Y."/>
            <person name="Ito S."/>
            <person name="Kitakaze M."/>
            <person name="Iida T."/>
            <person name="Nakamura S."/>
        </authorList>
    </citation>
    <scope>NUCLEOTIDE SEQUENCE</scope>
    <source>
        <strain evidence="1">TC023</strain>
    </source>
</reference>
<evidence type="ECO:0000313" key="2">
    <source>
        <dbReference type="Proteomes" id="UP001432099"/>
    </source>
</evidence>
<dbReference type="RefSeq" id="WP_161831531.1">
    <property type="nucleotide sequence ID" value="NZ_AP028127.1"/>
</dbReference>
<sequence length="230" mass="26825">MKRNISKKPVIVLGTLLTLLVTVTVVYGVSHLEPKDVELNQLIESPYEILDVRRHKKEKKYEVDIKADLNYADNILLANKLLSELQKNDSKNVTQVHMNVYENKTDQQTVDFTDPNYRYTIETNGSYTYQYEPIYTENFSENLLFTAEWKIEDSKLTKKNLSFNTIVPDHLSTDEINSLLNELSDEMIRYNFENREGATTTIQAKVNTSDTYYHLSENKNYLIHKTRLIG</sequence>
<dbReference type="EMBL" id="AP028127">
    <property type="protein sequence ID" value="BEH92000.1"/>
    <property type="molecule type" value="Genomic_DNA"/>
</dbReference>
<evidence type="ECO:0000313" key="1">
    <source>
        <dbReference type="EMBL" id="BEH92000.1"/>
    </source>
</evidence>